<dbReference type="Proteomes" id="UP001141950">
    <property type="component" value="Unassembled WGS sequence"/>
</dbReference>
<comment type="caution">
    <text evidence="1">The sequence shown here is derived from an EMBL/GenBank/DDBJ whole genome shotgun (WGS) entry which is preliminary data.</text>
</comment>
<reference evidence="1" key="1">
    <citation type="submission" date="2022-08" db="EMBL/GenBank/DDBJ databases">
        <title>The genomic sequence of strain Paenibacillus sp. SCIV0701.</title>
        <authorList>
            <person name="Zhao H."/>
        </authorList>
    </citation>
    <scope>NUCLEOTIDE SEQUENCE</scope>
    <source>
        <strain evidence="1">SCIV0701</strain>
    </source>
</reference>
<dbReference type="RefSeq" id="WP_257441935.1">
    <property type="nucleotide sequence ID" value="NZ_JANIPJ010000001.1"/>
</dbReference>
<gene>
    <name evidence="1" type="ORF">NQZ67_00905</name>
</gene>
<dbReference type="AlphaFoldDB" id="A0A9X2MMM0"/>
<proteinExistence type="predicted"/>
<organism evidence="1 2">
    <name type="scientific">Paenibacillus soyae</name>
    <dbReference type="NCBI Taxonomy" id="2969249"/>
    <lineage>
        <taxon>Bacteria</taxon>
        <taxon>Bacillati</taxon>
        <taxon>Bacillota</taxon>
        <taxon>Bacilli</taxon>
        <taxon>Bacillales</taxon>
        <taxon>Paenibacillaceae</taxon>
        <taxon>Paenibacillus</taxon>
    </lineage>
</organism>
<name>A0A9X2MMM0_9BACL</name>
<evidence type="ECO:0000313" key="2">
    <source>
        <dbReference type="Proteomes" id="UP001141950"/>
    </source>
</evidence>
<evidence type="ECO:0000313" key="1">
    <source>
        <dbReference type="EMBL" id="MCR2802426.1"/>
    </source>
</evidence>
<keyword evidence="2" id="KW-1185">Reference proteome</keyword>
<sequence length="103" mass="11340">MDMETIGLRSITINNDEHRFRALGFRKADLVIVTQYGDKLWYIDAEGIDDAALLASFGQSEDLRVELLATAESGETWTGIGYLHPNERNSAAAIRGEGPLTQA</sequence>
<accession>A0A9X2MMM0</accession>
<protein>
    <submittedName>
        <fullName evidence="1">NADAR family protein</fullName>
    </submittedName>
</protein>
<dbReference type="EMBL" id="JANIPJ010000001">
    <property type="protein sequence ID" value="MCR2802426.1"/>
    <property type="molecule type" value="Genomic_DNA"/>
</dbReference>